<keyword evidence="2" id="KW-1185">Reference proteome</keyword>
<dbReference type="STRING" id="180197.SAMN02982919_00715"/>
<accession>A0A1H9G4N2</accession>
<evidence type="ECO:0000313" key="2">
    <source>
        <dbReference type="Proteomes" id="UP000199766"/>
    </source>
</evidence>
<organism evidence="1 2">
    <name type="scientific">Giesbergeria anulus</name>
    <dbReference type="NCBI Taxonomy" id="180197"/>
    <lineage>
        <taxon>Bacteria</taxon>
        <taxon>Pseudomonadati</taxon>
        <taxon>Pseudomonadota</taxon>
        <taxon>Betaproteobacteria</taxon>
        <taxon>Burkholderiales</taxon>
        <taxon>Comamonadaceae</taxon>
        <taxon>Giesbergeria</taxon>
    </lineage>
</organism>
<gene>
    <name evidence="1" type="ORF">SAMN02982919_00715</name>
</gene>
<dbReference type="EMBL" id="FOGD01000001">
    <property type="protein sequence ID" value="SEQ45000.1"/>
    <property type="molecule type" value="Genomic_DNA"/>
</dbReference>
<evidence type="ECO:0000313" key="1">
    <source>
        <dbReference type="EMBL" id="SEQ45000.1"/>
    </source>
</evidence>
<dbReference type="RefSeq" id="WP_091452769.1">
    <property type="nucleotide sequence ID" value="NZ_FOGD01000001.1"/>
</dbReference>
<sequence>MNYPKFPQEICFVAGLDLYGRDGKVAASAKVGGPSFISAIEPGEINLGMALAGNGFHVKLCTKSAREFAAALMTAAVLRDAADQAKGVTK</sequence>
<name>A0A1H9G4N2_9BURK</name>
<dbReference type="AlphaFoldDB" id="A0A1H9G4N2"/>
<proteinExistence type="predicted"/>
<dbReference type="Proteomes" id="UP000199766">
    <property type="component" value="Unassembled WGS sequence"/>
</dbReference>
<protein>
    <submittedName>
        <fullName evidence="1">Uncharacterized protein</fullName>
    </submittedName>
</protein>
<reference evidence="1 2" key="1">
    <citation type="submission" date="2016-10" db="EMBL/GenBank/DDBJ databases">
        <authorList>
            <person name="de Groot N.N."/>
        </authorList>
    </citation>
    <scope>NUCLEOTIDE SEQUENCE [LARGE SCALE GENOMIC DNA]</scope>
    <source>
        <strain evidence="1 2">ATCC 35958</strain>
    </source>
</reference>